<evidence type="ECO:0000313" key="2">
    <source>
        <dbReference type="Proteomes" id="UP001497382"/>
    </source>
</evidence>
<sequence>KARHARASGKVCLVCFAQFAFSPVRSRGRCRTLPSHGETERDFHMLTFFLTAGLLLSAWTSGEECTLPHLQNCLESMQSVAKGKDLALVTTRQELQDVCKTLKESFLCVDEHMRNCFTSTQRKVFNQVVAGARQFLLELCIPGTIQEAYLEHSPCYRNVTLSEDRCSPSYRHLVQVSKKVDEKRDVDHRLRESCCAFNEFVLCKYVHVNQDCGQEAALFLQRHLDRISSPLLQEHCAHYTYAADSCSSSASPTCSPPLRFMLKNAVVPMLNPWTTVMKIWQIARDLVSKAIRDAYVSVFSYEL</sequence>
<dbReference type="AlphaFoldDB" id="A0AAV2AE71"/>
<organism evidence="1 2">
    <name type="scientific">Larinioides sclopetarius</name>
    <dbReference type="NCBI Taxonomy" id="280406"/>
    <lineage>
        <taxon>Eukaryota</taxon>
        <taxon>Metazoa</taxon>
        <taxon>Ecdysozoa</taxon>
        <taxon>Arthropoda</taxon>
        <taxon>Chelicerata</taxon>
        <taxon>Arachnida</taxon>
        <taxon>Araneae</taxon>
        <taxon>Araneomorphae</taxon>
        <taxon>Entelegynae</taxon>
        <taxon>Araneoidea</taxon>
        <taxon>Araneidae</taxon>
        <taxon>Larinioides</taxon>
    </lineage>
</organism>
<reference evidence="1 2" key="1">
    <citation type="submission" date="2024-04" db="EMBL/GenBank/DDBJ databases">
        <authorList>
            <person name="Rising A."/>
            <person name="Reimegard J."/>
            <person name="Sonavane S."/>
            <person name="Akerstrom W."/>
            <person name="Nylinder S."/>
            <person name="Hedman E."/>
            <person name="Kallberg Y."/>
        </authorList>
    </citation>
    <scope>NUCLEOTIDE SEQUENCE [LARGE SCALE GENOMIC DNA]</scope>
</reference>
<accession>A0AAV2AE71</accession>
<keyword evidence="2" id="KW-1185">Reference proteome</keyword>
<protein>
    <submittedName>
        <fullName evidence="1">Uncharacterized protein</fullName>
    </submittedName>
</protein>
<dbReference type="Proteomes" id="UP001497382">
    <property type="component" value="Unassembled WGS sequence"/>
</dbReference>
<proteinExistence type="predicted"/>
<dbReference type="EMBL" id="CAXIEN010000150">
    <property type="protein sequence ID" value="CAL1281871.1"/>
    <property type="molecule type" value="Genomic_DNA"/>
</dbReference>
<evidence type="ECO:0000313" key="1">
    <source>
        <dbReference type="EMBL" id="CAL1281871.1"/>
    </source>
</evidence>
<dbReference type="PANTHER" id="PTHR33964">
    <property type="entry name" value="RE45066P-RELATED"/>
    <property type="match status" value="1"/>
</dbReference>
<dbReference type="PANTHER" id="PTHR33964:SF1">
    <property type="entry name" value="RE45066P"/>
    <property type="match status" value="1"/>
</dbReference>
<feature type="non-terminal residue" evidence="1">
    <location>
        <position position="1"/>
    </location>
</feature>
<name>A0AAV2AE71_9ARAC</name>
<comment type="caution">
    <text evidence="1">The sequence shown here is derived from an EMBL/GenBank/DDBJ whole genome shotgun (WGS) entry which is preliminary data.</text>
</comment>
<gene>
    <name evidence="1" type="ORF">LARSCL_LOCUS11824</name>
</gene>